<dbReference type="AlphaFoldDB" id="A0A1I2GM04"/>
<dbReference type="OrthoDB" id="9091265at2"/>
<reference evidence="2" key="1">
    <citation type="submission" date="2016-10" db="EMBL/GenBank/DDBJ databases">
        <authorList>
            <person name="Varghese N."/>
            <person name="Submissions S."/>
        </authorList>
    </citation>
    <scope>NUCLEOTIDE SEQUENCE [LARGE SCALE GENOMIC DNA]</scope>
    <source>
        <strain evidence="2">ATCC 25963</strain>
    </source>
</reference>
<sequence length="222" mass="23737">MKTIDRALICAPRARAIRASRWAFPTPEEREAAIAALASFPARPGLVRLGVFADVEDPSLFVLSQRGDGAGTDDTVAAPPGHCEWQVSASPYRSFVREAAGEASCLVVVRQPLVRPDRSVQRDWVDTVLAALAGEPEPPPGLRAATFFLSEDGGCVLNLAEWTSAEAHRAALQPSGIGQYGSLGDSPAWRAARAHPGIVAEHEVRRYRLVAAVEPATKEVVP</sequence>
<dbReference type="RefSeq" id="WP_096331455.1">
    <property type="nucleotide sequence ID" value="NZ_FOMX01000033.1"/>
</dbReference>
<dbReference type="InterPro" id="IPR011008">
    <property type="entry name" value="Dimeric_a/b-barrel"/>
</dbReference>
<gene>
    <name evidence="1" type="ORF">SAMN02745121_07362</name>
</gene>
<dbReference type="GO" id="GO:0004497">
    <property type="term" value="F:monooxygenase activity"/>
    <property type="evidence" value="ECO:0007669"/>
    <property type="project" value="UniProtKB-KW"/>
</dbReference>
<keyword evidence="1" id="KW-0503">Monooxygenase</keyword>
<dbReference type="STRING" id="54.SAMN02745121_07362"/>
<evidence type="ECO:0000313" key="2">
    <source>
        <dbReference type="Proteomes" id="UP000199400"/>
    </source>
</evidence>
<proteinExistence type="predicted"/>
<dbReference type="Proteomes" id="UP000199400">
    <property type="component" value="Unassembled WGS sequence"/>
</dbReference>
<protein>
    <submittedName>
        <fullName evidence="1">Antibiotic biosynthesis monooxygenase</fullName>
    </submittedName>
</protein>
<dbReference type="SUPFAM" id="SSF54909">
    <property type="entry name" value="Dimeric alpha+beta barrel"/>
    <property type="match status" value="1"/>
</dbReference>
<dbReference type="EMBL" id="FOMX01000033">
    <property type="protein sequence ID" value="SFF17877.1"/>
    <property type="molecule type" value="Genomic_DNA"/>
</dbReference>
<keyword evidence="2" id="KW-1185">Reference proteome</keyword>
<organism evidence="1 2">
    <name type="scientific">Nannocystis exedens</name>
    <dbReference type="NCBI Taxonomy" id="54"/>
    <lineage>
        <taxon>Bacteria</taxon>
        <taxon>Pseudomonadati</taxon>
        <taxon>Myxococcota</taxon>
        <taxon>Polyangia</taxon>
        <taxon>Nannocystales</taxon>
        <taxon>Nannocystaceae</taxon>
        <taxon>Nannocystis</taxon>
    </lineage>
</organism>
<name>A0A1I2GM04_9BACT</name>
<accession>A0A1I2GM04</accession>
<keyword evidence="1" id="KW-0560">Oxidoreductase</keyword>
<evidence type="ECO:0000313" key="1">
    <source>
        <dbReference type="EMBL" id="SFF17877.1"/>
    </source>
</evidence>
<dbReference type="Gene3D" id="3.30.70.100">
    <property type="match status" value="1"/>
</dbReference>